<evidence type="ECO:0000259" key="2">
    <source>
        <dbReference type="Pfam" id="PF05506"/>
    </source>
</evidence>
<dbReference type="GO" id="GO:0004629">
    <property type="term" value="F:phospholipase C activity"/>
    <property type="evidence" value="ECO:0007669"/>
    <property type="project" value="InterPro"/>
</dbReference>
<organism evidence="3 4">
    <name type="scientific">Burkholderia aenigmatica</name>
    <dbReference type="NCBI Taxonomy" id="2015348"/>
    <lineage>
        <taxon>Bacteria</taxon>
        <taxon>Pseudomonadati</taxon>
        <taxon>Pseudomonadota</taxon>
        <taxon>Betaproteobacteria</taxon>
        <taxon>Burkholderiales</taxon>
        <taxon>Burkholderiaceae</taxon>
        <taxon>Burkholderia</taxon>
        <taxon>Burkholderia cepacia complex</taxon>
    </lineage>
</organism>
<accession>A0A6P2REP8</accession>
<dbReference type="Pfam" id="PF05506">
    <property type="entry name" value="PLipase_C_C"/>
    <property type="match status" value="1"/>
</dbReference>
<feature type="domain" description="Bacterial phospholipase C C-terminal" evidence="2">
    <location>
        <begin position="4"/>
        <end position="73"/>
    </location>
</feature>
<evidence type="ECO:0000313" key="3">
    <source>
        <dbReference type="EMBL" id="VWC33835.1"/>
    </source>
</evidence>
<name>A0A6P2REP8_9BURK</name>
<dbReference type="AlphaFoldDB" id="A0A6P2REP8"/>
<reference evidence="3 4" key="1">
    <citation type="submission" date="2019-09" db="EMBL/GenBank/DDBJ databases">
        <authorList>
            <person name="Depoorter E."/>
        </authorList>
    </citation>
    <scope>NUCLEOTIDE SEQUENCE [LARGE SCALE GENOMIC DNA]</scope>
    <source>
        <strain evidence="3">LMG 13014</strain>
    </source>
</reference>
<feature type="region of interest" description="Disordered" evidence="1">
    <location>
        <begin position="76"/>
        <end position="95"/>
    </location>
</feature>
<dbReference type="GO" id="GO:0016042">
    <property type="term" value="P:lipid catabolic process"/>
    <property type="evidence" value="ECO:0007669"/>
    <property type="project" value="InterPro"/>
</dbReference>
<proteinExistence type="predicted"/>
<evidence type="ECO:0000256" key="1">
    <source>
        <dbReference type="SAM" id="MobiDB-lite"/>
    </source>
</evidence>
<gene>
    <name evidence="3" type="ORF">BLA13014_06431</name>
</gene>
<evidence type="ECO:0000313" key="4">
    <source>
        <dbReference type="Proteomes" id="UP000494261"/>
    </source>
</evidence>
<protein>
    <submittedName>
        <fullName evidence="3">Phospholipase C</fullName>
    </submittedName>
</protein>
<dbReference type="Proteomes" id="UP000494261">
    <property type="component" value="Unassembled WGS sequence"/>
</dbReference>
<dbReference type="InterPro" id="IPR008475">
    <property type="entry name" value="PLipase_C_C"/>
</dbReference>
<dbReference type="EMBL" id="CABVQC010000061">
    <property type="protein sequence ID" value="VWC33835.1"/>
    <property type="molecule type" value="Genomic_DNA"/>
</dbReference>
<sequence length="95" mass="10409">MDNNGNLYLKLRNPGGARVTLPLTDNTYGAPSRQVTLHGGDERVEQWTLASRHQWYDVTVSDGAAGTFSRRFASHVENGRPSYPDPVPVQLVSAA</sequence>